<gene>
    <name evidence="13" type="ORF">CHU95_14800</name>
</gene>
<dbReference type="SUPFAM" id="SSF103088">
    <property type="entry name" value="OmpA-like"/>
    <property type="match status" value="1"/>
</dbReference>
<evidence type="ECO:0000256" key="9">
    <source>
        <dbReference type="ARBA" id="ARBA00023237"/>
    </source>
</evidence>
<protein>
    <recommendedName>
        <fullName evidence="12">OmpA-like domain-containing protein</fullName>
    </recommendedName>
</protein>
<dbReference type="PANTHER" id="PTHR30329">
    <property type="entry name" value="STATOR ELEMENT OF FLAGELLAR MOTOR COMPLEX"/>
    <property type="match status" value="1"/>
</dbReference>
<keyword evidence="5 11" id="KW-0732">Signal</keyword>
<sequence length="356" mass="37858">MKLHHLLMGTALALVLPMAASAQNLPEGPYIGSQIGVNWLQDLDLKTAATTNKVNTKETIAAVLEGGYQFGDGLRLGVEGGYAVHQVDKISANLGNPIGDVTTFTLMGVVQKEFDVGSPFRPYVSAGLGWGWVDTDNVGPVFTAPYYSNAAQDNFAYQLGVGVSYALTPDLDLTFGYRYQGMDDLKFKSETPAYKSNYNSHSVLIGVRTVFGAAPEKPAPAAAIVAPPPAPAVAPAPAPVPAAAPTITRNFTVFFDWDRSVLSADAQQVLQNVARDAKAGKIVQINVSGHADTSGPTDYNQKLSQRRAEAVREYLVSQGLPANQVAVEAKGETDLLVPTADGVREPSNRRAVIVFP</sequence>
<evidence type="ECO:0000256" key="6">
    <source>
        <dbReference type="ARBA" id="ARBA00023065"/>
    </source>
</evidence>
<dbReference type="RefSeq" id="WP_094457081.1">
    <property type="nucleotide sequence ID" value="NZ_NOXU01000030.1"/>
</dbReference>
<evidence type="ECO:0000256" key="5">
    <source>
        <dbReference type="ARBA" id="ARBA00022729"/>
    </source>
</evidence>
<dbReference type="Gene3D" id="2.40.160.20">
    <property type="match status" value="1"/>
</dbReference>
<keyword evidence="3" id="KW-1134">Transmembrane beta strand</keyword>
<dbReference type="InterPro" id="IPR027385">
    <property type="entry name" value="Beta-barrel_OMP"/>
</dbReference>
<comment type="subcellular location">
    <subcellularLocation>
        <location evidence="1">Cell outer membrane</location>
        <topology evidence="1">Multi-pass membrane protein</topology>
    </subcellularLocation>
</comment>
<keyword evidence="7" id="KW-0626">Porin</keyword>
<keyword evidence="4" id="KW-0812">Transmembrane</keyword>
<dbReference type="Proteomes" id="UP000216998">
    <property type="component" value="Unassembled WGS sequence"/>
</dbReference>
<dbReference type="GO" id="GO:0009279">
    <property type="term" value="C:cell outer membrane"/>
    <property type="evidence" value="ECO:0007669"/>
    <property type="project" value="UniProtKB-SubCell"/>
</dbReference>
<dbReference type="InterPro" id="IPR011250">
    <property type="entry name" value="OMP/PagP_B-barrel"/>
</dbReference>
<evidence type="ECO:0000256" key="4">
    <source>
        <dbReference type="ARBA" id="ARBA00022692"/>
    </source>
</evidence>
<feature type="signal peptide" evidence="11">
    <location>
        <begin position="1"/>
        <end position="22"/>
    </location>
</feature>
<dbReference type="GO" id="GO:0015288">
    <property type="term" value="F:porin activity"/>
    <property type="evidence" value="ECO:0007669"/>
    <property type="project" value="UniProtKB-KW"/>
</dbReference>
<organism evidence="13 14">
    <name type="scientific">Niveispirillum lacus</name>
    <dbReference type="NCBI Taxonomy" id="1981099"/>
    <lineage>
        <taxon>Bacteria</taxon>
        <taxon>Pseudomonadati</taxon>
        <taxon>Pseudomonadota</taxon>
        <taxon>Alphaproteobacteria</taxon>
        <taxon>Rhodospirillales</taxon>
        <taxon>Azospirillaceae</taxon>
        <taxon>Niveispirillum</taxon>
    </lineage>
</organism>
<dbReference type="PRINTS" id="PR01021">
    <property type="entry name" value="OMPADOMAIN"/>
</dbReference>
<name>A0A255YWR5_9PROT</name>
<reference evidence="13 14" key="1">
    <citation type="submission" date="2017-07" db="EMBL/GenBank/DDBJ databases">
        <title>Niveispirillum cyanobacteriorum sp. nov., isolated from cyanobacterial aggregates in a eutrophic lake.</title>
        <authorList>
            <person name="Cai H."/>
        </authorList>
    </citation>
    <scope>NUCLEOTIDE SEQUENCE [LARGE SCALE GENOMIC DNA]</scope>
    <source>
        <strain evidence="14">TH1-14</strain>
    </source>
</reference>
<dbReference type="OrthoDB" id="189250at2"/>
<evidence type="ECO:0000256" key="3">
    <source>
        <dbReference type="ARBA" id="ARBA00022452"/>
    </source>
</evidence>
<evidence type="ECO:0000313" key="13">
    <source>
        <dbReference type="EMBL" id="OYQ33638.1"/>
    </source>
</evidence>
<keyword evidence="6" id="KW-0406">Ion transport</keyword>
<keyword evidence="9" id="KW-0998">Cell outer membrane</keyword>
<dbReference type="GO" id="GO:0046930">
    <property type="term" value="C:pore complex"/>
    <property type="evidence" value="ECO:0007669"/>
    <property type="project" value="UniProtKB-KW"/>
</dbReference>
<dbReference type="InterPro" id="IPR006664">
    <property type="entry name" value="OMP_bac"/>
</dbReference>
<dbReference type="PROSITE" id="PS51123">
    <property type="entry name" value="OMPA_2"/>
    <property type="match status" value="1"/>
</dbReference>
<dbReference type="Pfam" id="PF00691">
    <property type="entry name" value="OmpA"/>
    <property type="match status" value="1"/>
</dbReference>
<keyword evidence="2" id="KW-0813">Transport</keyword>
<dbReference type="CDD" id="cd07185">
    <property type="entry name" value="OmpA_C-like"/>
    <property type="match status" value="1"/>
</dbReference>
<evidence type="ECO:0000259" key="12">
    <source>
        <dbReference type="PROSITE" id="PS51123"/>
    </source>
</evidence>
<dbReference type="Pfam" id="PF13505">
    <property type="entry name" value="OMP_b-brl"/>
    <property type="match status" value="1"/>
</dbReference>
<evidence type="ECO:0000256" key="2">
    <source>
        <dbReference type="ARBA" id="ARBA00022448"/>
    </source>
</evidence>
<comment type="caution">
    <text evidence="13">The sequence shown here is derived from an EMBL/GenBank/DDBJ whole genome shotgun (WGS) entry which is preliminary data.</text>
</comment>
<dbReference type="AlphaFoldDB" id="A0A255YWR5"/>
<evidence type="ECO:0000256" key="1">
    <source>
        <dbReference type="ARBA" id="ARBA00004571"/>
    </source>
</evidence>
<feature type="domain" description="OmpA-like" evidence="12">
    <location>
        <begin position="242"/>
        <end position="356"/>
    </location>
</feature>
<dbReference type="EMBL" id="NOXU01000030">
    <property type="protein sequence ID" value="OYQ33638.1"/>
    <property type="molecule type" value="Genomic_DNA"/>
</dbReference>
<dbReference type="InterPro" id="IPR036737">
    <property type="entry name" value="OmpA-like_sf"/>
</dbReference>
<evidence type="ECO:0000256" key="11">
    <source>
        <dbReference type="SAM" id="SignalP"/>
    </source>
</evidence>
<dbReference type="Gene3D" id="3.30.1330.60">
    <property type="entry name" value="OmpA-like domain"/>
    <property type="match status" value="1"/>
</dbReference>
<dbReference type="GO" id="GO:0006811">
    <property type="term" value="P:monoatomic ion transport"/>
    <property type="evidence" value="ECO:0007669"/>
    <property type="project" value="UniProtKB-KW"/>
</dbReference>
<accession>A0A255YWR5</accession>
<dbReference type="InterPro" id="IPR006665">
    <property type="entry name" value="OmpA-like"/>
</dbReference>
<dbReference type="PANTHER" id="PTHR30329:SF21">
    <property type="entry name" value="LIPOPROTEIN YIAD-RELATED"/>
    <property type="match status" value="1"/>
</dbReference>
<dbReference type="SUPFAM" id="SSF56925">
    <property type="entry name" value="OMPA-like"/>
    <property type="match status" value="1"/>
</dbReference>
<evidence type="ECO:0000256" key="10">
    <source>
        <dbReference type="PROSITE-ProRule" id="PRU00473"/>
    </source>
</evidence>
<evidence type="ECO:0000256" key="7">
    <source>
        <dbReference type="ARBA" id="ARBA00023114"/>
    </source>
</evidence>
<keyword evidence="14" id="KW-1185">Reference proteome</keyword>
<keyword evidence="8 10" id="KW-0472">Membrane</keyword>
<proteinExistence type="predicted"/>
<feature type="chain" id="PRO_5013304862" description="OmpA-like domain-containing protein" evidence="11">
    <location>
        <begin position="23"/>
        <end position="356"/>
    </location>
</feature>
<dbReference type="InterPro" id="IPR050330">
    <property type="entry name" value="Bact_OuterMem_StrucFunc"/>
</dbReference>
<evidence type="ECO:0000256" key="8">
    <source>
        <dbReference type="ARBA" id="ARBA00023136"/>
    </source>
</evidence>
<evidence type="ECO:0000313" key="14">
    <source>
        <dbReference type="Proteomes" id="UP000216998"/>
    </source>
</evidence>